<reference evidence="9" key="1">
    <citation type="submission" date="2016-11" db="EMBL/GenBank/DDBJ databases">
        <authorList>
            <person name="Varghese N."/>
            <person name="Submissions S."/>
        </authorList>
    </citation>
    <scope>NUCLEOTIDE SEQUENCE [LARGE SCALE GENOMIC DNA]</scope>
    <source>
        <strain evidence="9">DSM 18569</strain>
    </source>
</reference>
<feature type="binding site" evidence="6">
    <location>
        <position position="42"/>
    </location>
    <ligand>
        <name>Zn(2+)</name>
        <dbReference type="ChEBI" id="CHEBI:29105"/>
    </ligand>
</feature>
<comment type="function">
    <text evidence="7">Reversible hydration of carbon dioxide.</text>
</comment>
<dbReference type="InterPro" id="IPR001765">
    <property type="entry name" value="Carbonic_anhydrase"/>
</dbReference>
<dbReference type="GO" id="GO:0008270">
    <property type="term" value="F:zinc ion binding"/>
    <property type="evidence" value="ECO:0007669"/>
    <property type="project" value="UniProtKB-UniRule"/>
</dbReference>
<dbReference type="InterPro" id="IPR036874">
    <property type="entry name" value="Carbonic_anhydrase_sf"/>
</dbReference>
<evidence type="ECO:0000256" key="1">
    <source>
        <dbReference type="ARBA" id="ARBA00006217"/>
    </source>
</evidence>
<dbReference type="EMBL" id="FRAS01000007">
    <property type="protein sequence ID" value="SHK86034.1"/>
    <property type="molecule type" value="Genomic_DNA"/>
</dbReference>
<keyword evidence="3 6" id="KW-0862">Zinc</keyword>
<dbReference type="Gene3D" id="3.40.1050.10">
    <property type="entry name" value="Carbonic anhydrase"/>
    <property type="match status" value="1"/>
</dbReference>
<dbReference type="PROSITE" id="PS00704">
    <property type="entry name" value="PROK_CO2_ANHYDRASE_1"/>
    <property type="match status" value="1"/>
</dbReference>
<feature type="binding site" evidence="6">
    <location>
        <position position="98"/>
    </location>
    <ligand>
        <name>Zn(2+)</name>
        <dbReference type="ChEBI" id="CHEBI:29105"/>
    </ligand>
</feature>
<feature type="binding site" evidence="6">
    <location>
        <position position="44"/>
    </location>
    <ligand>
        <name>Zn(2+)</name>
        <dbReference type="ChEBI" id="CHEBI:29105"/>
    </ligand>
</feature>
<comment type="catalytic activity">
    <reaction evidence="5 7">
        <text>hydrogencarbonate + H(+) = CO2 + H2O</text>
        <dbReference type="Rhea" id="RHEA:10748"/>
        <dbReference type="ChEBI" id="CHEBI:15377"/>
        <dbReference type="ChEBI" id="CHEBI:15378"/>
        <dbReference type="ChEBI" id="CHEBI:16526"/>
        <dbReference type="ChEBI" id="CHEBI:17544"/>
        <dbReference type="EC" id="4.2.1.1"/>
    </reaction>
</comment>
<dbReference type="EC" id="4.2.1.1" evidence="7"/>
<evidence type="ECO:0000256" key="7">
    <source>
        <dbReference type="RuleBase" id="RU003956"/>
    </source>
</evidence>
<dbReference type="InterPro" id="IPR015892">
    <property type="entry name" value="Carbonic_anhydrase_CS"/>
</dbReference>
<dbReference type="FunFam" id="3.40.1050.10:FF:000001">
    <property type="entry name" value="Carbonic anhydrase"/>
    <property type="match status" value="1"/>
</dbReference>
<comment type="similarity">
    <text evidence="1 7">Belongs to the beta-class carbonic anhydrase family.</text>
</comment>
<name>A0A1M6VX72_9BACT</name>
<dbReference type="AlphaFoldDB" id="A0A1M6VX72"/>
<evidence type="ECO:0000313" key="8">
    <source>
        <dbReference type="EMBL" id="SHK86034.1"/>
    </source>
</evidence>
<protein>
    <recommendedName>
        <fullName evidence="7">Carbonic anhydrase</fullName>
        <ecNumber evidence="7">4.2.1.1</ecNumber>
    </recommendedName>
    <alternativeName>
        <fullName evidence="7">Carbonate dehydratase</fullName>
    </alternativeName>
</protein>
<evidence type="ECO:0000313" key="9">
    <source>
        <dbReference type="Proteomes" id="UP000183947"/>
    </source>
</evidence>
<organism evidence="8 9">
    <name type="scientific">Hymenobacter psychrotolerans DSM 18569</name>
    <dbReference type="NCBI Taxonomy" id="1121959"/>
    <lineage>
        <taxon>Bacteria</taxon>
        <taxon>Pseudomonadati</taxon>
        <taxon>Bacteroidota</taxon>
        <taxon>Cytophagia</taxon>
        <taxon>Cytophagales</taxon>
        <taxon>Hymenobacteraceae</taxon>
        <taxon>Hymenobacter</taxon>
    </lineage>
</organism>
<accession>A0A1M6VX72</accession>
<evidence type="ECO:0000256" key="6">
    <source>
        <dbReference type="PIRSR" id="PIRSR601765-1"/>
    </source>
</evidence>
<dbReference type="SUPFAM" id="SSF53056">
    <property type="entry name" value="beta-carbonic anhydrase, cab"/>
    <property type="match status" value="1"/>
</dbReference>
<dbReference type="Pfam" id="PF00484">
    <property type="entry name" value="Pro_CA"/>
    <property type="match status" value="1"/>
</dbReference>
<evidence type="ECO:0000256" key="5">
    <source>
        <dbReference type="ARBA" id="ARBA00048348"/>
    </source>
</evidence>
<keyword evidence="4 7" id="KW-0456">Lyase</keyword>
<feature type="binding site" evidence="6">
    <location>
        <position position="101"/>
    </location>
    <ligand>
        <name>Zn(2+)</name>
        <dbReference type="ChEBI" id="CHEBI:29105"/>
    </ligand>
</feature>
<evidence type="ECO:0000256" key="4">
    <source>
        <dbReference type="ARBA" id="ARBA00023239"/>
    </source>
</evidence>
<dbReference type="PROSITE" id="PS00705">
    <property type="entry name" value="PROK_CO2_ANHYDRASE_2"/>
    <property type="match status" value="1"/>
</dbReference>
<keyword evidence="2 6" id="KW-0479">Metal-binding</keyword>
<comment type="cofactor">
    <cofactor evidence="6">
        <name>Zn(2+)</name>
        <dbReference type="ChEBI" id="CHEBI:29105"/>
    </cofactor>
    <text evidence="6">Binds 1 zinc ion per subunit.</text>
</comment>
<dbReference type="GO" id="GO:0034599">
    <property type="term" value="P:cellular response to oxidative stress"/>
    <property type="evidence" value="ECO:0007669"/>
    <property type="project" value="TreeGrafter"/>
</dbReference>
<dbReference type="STRING" id="1121959.SAMN02746009_01680"/>
<evidence type="ECO:0000256" key="3">
    <source>
        <dbReference type="ARBA" id="ARBA00022833"/>
    </source>
</evidence>
<dbReference type="PANTHER" id="PTHR11002:SF51">
    <property type="entry name" value="CARBONIC ANHYDRASE"/>
    <property type="match status" value="1"/>
</dbReference>
<dbReference type="SMART" id="SM00947">
    <property type="entry name" value="Pro_CA"/>
    <property type="match status" value="1"/>
</dbReference>
<dbReference type="OrthoDB" id="9797527at2"/>
<dbReference type="Proteomes" id="UP000183947">
    <property type="component" value="Unassembled WGS sequence"/>
</dbReference>
<dbReference type="GO" id="GO:0004089">
    <property type="term" value="F:carbonate dehydratase activity"/>
    <property type="evidence" value="ECO:0007669"/>
    <property type="project" value="UniProtKB-UniRule"/>
</dbReference>
<proteinExistence type="inferred from homology"/>
<dbReference type="GO" id="GO:0015976">
    <property type="term" value="P:carbon utilization"/>
    <property type="evidence" value="ECO:0007669"/>
    <property type="project" value="InterPro"/>
</dbReference>
<dbReference type="CDD" id="cd00883">
    <property type="entry name" value="beta_CA_cladeA"/>
    <property type="match status" value="1"/>
</dbReference>
<dbReference type="GO" id="GO:0071244">
    <property type="term" value="P:cellular response to carbon dioxide"/>
    <property type="evidence" value="ECO:0007669"/>
    <property type="project" value="TreeGrafter"/>
</dbReference>
<dbReference type="RefSeq" id="WP_084548915.1">
    <property type="nucleotide sequence ID" value="NZ_FRAS01000007.1"/>
</dbReference>
<dbReference type="PANTHER" id="PTHR11002">
    <property type="entry name" value="CARBONIC ANHYDRASE"/>
    <property type="match status" value="1"/>
</dbReference>
<evidence type="ECO:0000256" key="2">
    <source>
        <dbReference type="ARBA" id="ARBA00022723"/>
    </source>
</evidence>
<gene>
    <name evidence="8" type="ORF">SAMN02746009_01680</name>
</gene>
<keyword evidence="9" id="KW-1185">Reference proteome</keyword>
<dbReference type="GO" id="GO:0005737">
    <property type="term" value="C:cytoplasm"/>
    <property type="evidence" value="ECO:0007669"/>
    <property type="project" value="TreeGrafter"/>
</dbReference>
<sequence>MITYDQIFEKNRQWVASNTASNANFFEQLAADQKPDYLYIGCSDSRVTAEELMGVAPGEVFVHRNIANLVINIDLNAMSVIEYAVLHLGVKHIVVCGHYGCGGVKAAMQAKDLGIMNPWLRNIRDVYRLHHTELDAIADTSARYDRLVELNVQEQCVNVIKTAVVQQQYLKNGFPTVHGWVFDLKTGLLKDLNLDFEHILHDIQEIYNLSDQPIFGGDPATPAEEIGGAANTDTQR</sequence>